<dbReference type="Proteomes" id="UP000243723">
    <property type="component" value="Unassembled WGS sequence"/>
</dbReference>
<evidence type="ECO:0000313" key="3">
    <source>
        <dbReference type="Proteomes" id="UP000243723"/>
    </source>
</evidence>
<name>A0A2P7Z207_9PEZI</name>
<feature type="region of interest" description="Disordered" evidence="1">
    <location>
        <begin position="291"/>
        <end position="501"/>
    </location>
</feature>
<feature type="region of interest" description="Disordered" evidence="1">
    <location>
        <begin position="529"/>
        <end position="603"/>
    </location>
</feature>
<proteinExistence type="predicted"/>
<feature type="compositionally biased region" description="Basic and acidic residues" evidence="1">
    <location>
        <begin position="569"/>
        <end position="595"/>
    </location>
</feature>
<keyword evidence="3" id="KW-1185">Reference proteome</keyword>
<comment type="caution">
    <text evidence="2">The sequence shown here is derived from an EMBL/GenBank/DDBJ whole genome shotgun (WGS) entry which is preliminary data.</text>
</comment>
<gene>
    <name evidence="2" type="ORF">B9Z65_4157</name>
</gene>
<reference evidence="2 3" key="1">
    <citation type="submission" date="2017-05" db="EMBL/GenBank/DDBJ databases">
        <title>Draft genome sequence of Elsinoe australis.</title>
        <authorList>
            <person name="Cheng Q."/>
        </authorList>
    </citation>
    <scope>NUCLEOTIDE SEQUENCE [LARGE SCALE GENOMIC DNA]</scope>
    <source>
        <strain evidence="2 3">NL1</strain>
    </source>
</reference>
<feature type="compositionally biased region" description="Basic and acidic residues" evidence="1">
    <location>
        <begin position="429"/>
        <end position="445"/>
    </location>
</feature>
<dbReference type="AlphaFoldDB" id="A0A2P7Z207"/>
<feature type="compositionally biased region" description="Basic and acidic residues" evidence="1">
    <location>
        <begin position="453"/>
        <end position="466"/>
    </location>
</feature>
<protein>
    <submittedName>
        <fullName evidence="2">Uncharacterized protein</fullName>
    </submittedName>
</protein>
<feature type="compositionally biased region" description="Low complexity" evidence="1">
    <location>
        <begin position="302"/>
        <end position="327"/>
    </location>
</feature>
<feature type="compositionally biased region" description="Polar residues" evidence="1">
    <location>
        <begin position="332"/>
        <end position="356"/>
    </location>
</feature>
<feature type="compositionally biased region" description="Polar residues" evidence="1">
    <location>
        <begin position="206"/>
        <end position="231"/>
    </location>
</feature>
<feature type="compositionally biased region" description="Basic and acidic residues" evidence="1">
    <location>
        <begin position="370"/>
        <end position="386"/>
    </location>
</feature>
<evidence type="ECO:0000256" key="1">
    <source>
        <dbReference type="SAM" id="MobiDB-lite"/>
    </source>
</evidence>
<feature type="compositionally biased region" description="Polar residues" evidence="1">
    <location>
        <begin position="418"/>
        <end position="427"/>
    </location>
</feature>
<dbReference type="EMBL" id="NHZQ01000335">
    <property type="protein sequence ID" value="PSK42243.1"/>
    <property type="molecule type" value="Genomic_DNA"/>
</dbReference>
<feature type="region of interest" description="Disordered" evidence="1">
    <location>
        <begin position="202"/>
        <end position="236"/>
    </location>
</feature>
<evidence type="ECO:0000313" key="2">
    <source>
        <dbReference type="EMBL" id="PSK42243.1"/>
    </source>
</evidence>
<feature type="region of interest" description="Disordered" evidence="1">
    <location>
        <begin position="1"/>
        <end position="22"/>
    </location>
</feature>
<sequence length="603" mass="65291">MPTASTTPVTPTTRQNQKDKRRGLFSNIGSIFRLIPKKKVNPQPRPKRQGYIPKYAHRDAIRSFHPPPPVLPRDLRCLSSNFTMDRLAPRCMGGLAEGEPPPSSAVYTYQGETDDEPIYVGKGKGKAKASPNISSAESRCSDFLGAPMNSNMNLAVRAMPGYKNLFADTSERDDILQKQVTLCDGFSYPSPLAHAAWFRGGEEPSATGQQATAGPSSLTRPPIQRPSSWDSSAIGDGALGQRRRALPRTHSYSDAPLNVKAPGIYLAAQRYALVDKDMIYYRHGNIPHVLRRTNSTTKRSRLSQSESSSDPSSGSTTPYPSSSSSSSRKLELNNQNGGKRHSNCSSGSPNQGESVPSSASQISSAATATIREDSEAEAKAEADNTRKTSNASQSFEGEAKTPKKQGSSNSDEALGESKLSSTPSGTPSKFKEELSDIEIKTRSSDASESEDADMNRIIDTQVKESVPDNVTVAREAKGKGRATTEVTAHHASASDGHDDVEFGEERYIHPALRPKSYFSEDGVILIDDLPGHHGEGKGATEITLPQAEEAQESVTRKEHAIEISCSPSERSEPTAKDKNLEAREQEHASHKRVDSTQDQQGVV</sequence>
<dbReference type="OrthoDB" id="3945441at2759"/>
<organism evidence="2 3">
    <name type="scientific">Elsinoe australis</name>
    <dbReference type="NCBI Taxonomy" id="40998"/>
    <lineage>
        <taxon>Eukaryota</taxon>
        <taxon>Fungi</taxon>
        <taxon>Dikarya</taxon>
        <taxon>Ascomycota</taxon>
        <taxon>Pezizomycotina</taxon>
        <taxon>Dothideomycetes</taxon>
        <taxon>Dothideomycetidae</taxon>
        <taxon>Myriangiales</taxon>
        <taxon>Elsinoaceae</taxon>
        <taxon>Elsinoe</taxon>
    </lineage>
</organism>
<feature type="compositionally biased region" description="Low complexity" evidence="1">
    <location>
        <begin position="1"/>
        <end position="13"/>
    </location>
</feature>
<accession>A0A2P7Z207</accession>
<feature type="compositionally biased region" description="Low complexity" evidence="1">
    <location>
        <begin position="357"/>
        <end position="369"/>
    </location>
</feature>
<feature type="compositionally biased region" description="Basic and acidic residues" evidence="1">
    <location>
        <begin position="529"/>
        <end position="538"/>
    </location>
</feature>